<sequence>MKSEAFKKGLLGIFALGFSMGIYKILRKSTKAEFRESIKKQIIHSYNVSGVQGFVEPFDILQTFSKNEQGIEFHIKLVKSLAKKPVGHQQNINPLIEPYQPGQLVMKLQNYNILLNKYPVNPYHVLLVPQQFIHQTEKFSKDYLSLAYDVLNAVEGFAFFNSHPEAGASLDHKHIQIVPKSAYQSANILNHVKEWCSERTIKQTGKFIKLRYLKNIKHYILLFNQELLDNKNCDEILQQKLIYETYEKLLNKCKVNDIRDFKHNLIITEEFMMIIARKQATFNGVSFNAVGFTGSLLVKNEQECERLQQTRIIEIMENLAQAQSDDSIDQDIDEC</sequence>
<evidence type="ECO:0000313" key="4">
    <source>
        <dbReference type="Proteomes" id="UP000692954"/>
    </source>
</evidence>
<evidence type="ECO:0008006" key="5">
    <source>
        <dbReference type="Google" id="ProtNLM"/>
    </source>
</evidence>
<dbReference type="EMBL" id="CAJJDN010000119">
    <property type="protein sequence ID" value="CAD8118914.1"/>
    <property type="molecule type" value="Genomic_DNA"/>
</dbReference>
<evidence type="ECO:0000259" key="1">
    <source>
        <dbReference type="Pfam" id="PF09830"/>
    </source>
</evidence>
<keyword evidence="4" id="KW-1185">Reference proteome</keyword>
<evidence type="ECO:0000313" key="3">
    <source>
        <dbReference type="EMBL" id="CAD8118914.1"/>
    </source>
</evidence>
<dbReference type="GO" id="GO:0005524">
    <property type="term" value="F:ATP binding"/>
    <property type="evidence" value="ECO:0007669"/>
    <property type="project" value="InterPro"/>
</dbReference>
<dbReference type="Pfam" id="PF19327">
    <property type="entry name" value="Ap4A_phos_N"/>
    <property type="match status" value="1"/>
</dbReference>
<comment type="caution">
    <text evidence="3">The sequence shown here is derived from an EMBL/GenBank/DDBJ whole genome shotgun (WGS) entry which is preliminary data.</text>
</comment>
<gene>
    <name evidence="3" type="ORF">PSON_ATCC_30995.1.T1190045</name>
</gene>
<dbReference type="Proteomes" id="UP000692954">
    <property type="component" value="Unassembled WGS sequence"/>
</dbReference>
<dbReference type="InterPro" id="IPR009163">
    <property type="entry name" value="Ap4A_phos1/2"/>
</dbReference>
<feature type="domain" description="ATP adenylyltransferase C-terminal" evidence="1">
    <location>
        <begin position="236"/>
        <end position="320"/>
    </location>
</feature>
<proteinExistence type="predicted"/>
<dbReference type="InterPro" id="IPR019200">
    <property type="entry name" value="ATP_adenylylTrfase_C"/>
</dbReference>
<reference evidence="3" key="1">
    <citation type="submission" date="2021-01" db="EMBL/GenBank/DDBJ databases">
        <authorList>
            <consortium name="Genoscope - CEA"/>
            <person name="William W."/>
        </authorList>
    </citation>
    <scope>NUCLEOTIDE SEQUENCE</scope>
</reference>
<evidence type="ECO:0000259" key="2">
    <source>
        <dbReference type="Pfam" id="PF19327"/>
    </source>
</evidence>
<dbReference type="InterPro" id="IPR045759">
    <property type="entry name" value="Ap4A_phos1/2_N"/>
</dbReference>
<dbReference type="AlphaFoldDB" id="A0A8S1QVR2"/>
<dbReference type="Pfam" id="PF09830">
    <property type="entry name" value="ATP_transf"/>
    <property type="match status" value="1"/>
</dbReference>
<accession>A0A8S1QVR2</accession>
<feature type="domain" description="Ap4A phosphorylase 1/2 N-terminal" evidence="2">
    <location>
        <begin position="53"/>
        <end position="183"/>
    </location>
</feature>
<dbReference type="PANTHER" id="PTHR38420">
    <property type="entry name" value="AP-4-A PHOSPHORYLASE II"/>
    <property type="match status" value="1"/>
</dbReference>
<protein>
    <recommendedName>
        <fullName evidence="5">ATP adenylyltransferase</fullName>
    </recommendedName>
</protein>
<organism evidence="3 4">
    <name type="scientific">Paramecium sonneborni</name>
    <dbReference type="NCBI Taxonomy" id="65129"/>
    <lineage>
        <taxon>Eukaryota</taxon>
        <taxon>Sar</taxon>
        <taxon>Alveolata</taxon>
        <taxon>Ciliophora</taxon>
        <taxon>Intramacronucleata</taxon>
        <taxon>Oligohymenophorea</taxon>
        <taxon>Peniculida</taxon>
        <taxon>Parameciidae</taxon>
        <taxon>Paramecium</taxon>
    </lineage>
</organism>
<dbReference type="GO" id="GO:0009117">
    <property type="term" value="P:nucleotide metabolic process"/>
    <property type="evidence" value="ECO:0007669"/>
    <property type="project" value="InterPro"/>
</dbReference>
<dbReference type="GO" id="GO:0003877">
    <property type="term" value="F:ATP:ADP adenylyltransferase activity"/>
    <property type="evidence" value="ECO:0007669"/>
    <property type="project" value="InterPro"/>
</dbReference>
<dbReference type="OrthoDB" id="311648at2759"/>
<name>A0A8S1QVR2_9CILI</name>
<dbReference type="PANTHER" id="PTHR38420:SF1">
    <property type="entry name" value="PUTATIVE (AFU_ORTHOLOGUE AFUA_5G14690)-RELATED"/>
    <property type="match status" value="1"/>
</dbReference>